<protein>
    <submittedName>
        <fullName evidence="2">Uncharacterized protein</fullName>
    </submittedName>
</protein>
<sequence length="167" mass="18378">MANCLRSPPLLTTNSKLSSKQRKHVPAVDAPPSSLGCAESSRKTAVVADEWTDTPMLNVRKALCMMNWQCSTRLHVCQWHADPRVFSIFARSGHAPVHQAQKGPFAWARVAYNRLEIKSKWPVANELAGYASLAAVSLEQGQPLKCGAVVQDSTLPSYTSCLQQFIQ</sequence>
<accession>A0A6A6USH2</accession>
<evidence type="ECO:0000313" key="2">
    <source>
        <dbReference type="EMBL" id="KAF2674357.1"/>
    </source>
</evidence>
<dbReference type="AlphaFoldDB" id="A0A6A6USH2"/>
<evidence type="ECO:0000313" key="3">
    <source>
        <dbReference type="Proteomes" id="UP000799302"/>
    </source>
</evidence>
<evidence type="ECO:0000256" key="1">
    <source>
        <dbReference type="SAM" id="MobiDB-lite"/>
    </source>
</evidence>
<reference evidence="2" key="1">
    <citation type="journal article" date="2020" name="Stud. Mycol.">
        <title>101 Dothideomycetes genomes: a test case for predicting lifestyles and emergence of pathogens.</title>
        <authorList>
            <person name="Haridas S."/>
            <person name="Albert R."/>
            <person name="Binder M."/>
            <person name="Bloem J."/>
            <person name="Labutti K."/>
            <person name="Salamov A."/>
            <person name="Andreopoulos B."/>
            <person name="Baker S."/>
            <person name="Barry K."/>
            <person name="Bills G."/>
            <person name="Bluhm B."/>
            <person name="Cannon C."/>
            <person name="Castanera R."/>
            <person name="Culley D."/>
            <person name="Daum C."/>
            <person name="Ezra D."/>
            <person name="Gonzalez J."/>
            <person name="Henrissat B."/>
            <person name="Kuo A."/>
            <person name="Liang C."/>
            <person name="Lipzen A."/>
            <person name="Lutzoni F."/>
            <person name="Magnuson J."/>
            <person name="Mondo S."/>
            <person name="Nolan M."/>
            <person name="Ohm R."/>
            <person name="Pangilinan J."/>
            <person name="Park H.-J."/>
            <person name="Ramirez L."/>
            <person name="Alfaro M."/>
            <person name="Sun H."/>
            <person name="Tritt A."/>
            <person name="Yoshinaga Y."/>
            <person name="Zwiers L.-H."/>
            <person name="Turgeon B."/>
            <person name="Goodwin S."/>
            <person name="Spatafora J."/>
            <person name="Crous P."/>
            <person name="Grigoriev I."/>
        </authorList>
    </citation>
    <scope>NUCLEOTIDE SEQUENCE</scope>
    <source>
        <strain evidence="2">CBS 115976</strain>
    </source>
</reference>
<gene>
    <name evidence="2" type="ORF">BT63DRAFT_449349</name>
</gene>
<name>A0A6A6USH2_9PEZI</name>
<proteinExistence type="predicted"/>
<organism evidence="2 3">
    <name type="scientific">Microthyrium microscopicum</name>
    <dbReference type="NCBI Taxonomy" id="703497"/>
    <lineage>
        <taxon>Eukaryota</taxon>
        <taxon>Fungi</taxon>
        <taxon>Dikarya</taxon>
        <taxon>Ascomycota</taxon>
        <taxon>Pezizomycotina</taxon>
        <taxon>Dothideomycetes</taxon>
        <taxon>Dothideomycetes incertae sedis</taxon>
        <taxon>Microthyriales</taxon>
        <taxon>Microthyriaceae</taxon>
        <taxon>Microthyrium</taxon>
    </lineage>
</organism>
<feature type="region of interest" description="Disordered" evidence="1">
    <location>
        <begin position="1"/>
        <end position="35"/>
    </location>
</feature>
<dbReference type="EMBL" id="MU004230">
    <property type="protein sequence ID" value="KAF2674357.1"/>
    <property type="molecule type" value="Genomic_DNA"/>
</dbReference>
<dbReference type="Proteomes" id="UP000799302">
    <property type="component" value="Unassembled WGS sequence"/>
</dbReference>
<keyword evidence="3" id="KW-1185">Reference proteome</keyword>